<evidence type="ECO:0000313" key="2">
    <source>
        <dbReference type="EMBL" id="KAJ4341447.1"/>
    </source>
</evidence>
<proteinExistence type="predicted"/>
<dbReference type="Proteomes" id="UP001140562">
    <property type="component" value="Unassembled WGS sequence"/>
</dbReference>
<keyword evidence="1" id="KW-0472">Membrane</keyword>
<keyword evidence="1" id="KW-1133">Transmembrane helix</keyword>
<feature type="transmembrane region" description="Helical" evidence="1">
    <location>
        <begin position="76"/>
        <end position="97"/>
    </location>
</feature>
<keyword evidence="1" id="KW-0812">Transmembrane</keyword>
<dbReference type="AlphaFoldDB" id="A0A9W8X586"/>
<feature type="transmembrane region" description="Helical" evidence="1">
    <location>
        <begin position="6"/>
        <end position="24"/>
    </location>
</feature>
<sequence length="286" mass="32418">MSQYARGVVFLVVFLGIFITSFVMRKRAGAGKRLIGWAYTGALFFTVLNYIFQLVLSTLSACDALDDVQSVYDTNIATLVFSWLQTMLFLYVVFYLLNTMLRKQLGQNLSVLKVVFGIDLLILGVLLLTTTAMLCQYYFWYAHRGDSWDYPPSLYASVYVDLAFSAFEVLSIVGSGVLSILAVKSLKQRGMAQTSLMIWVTVLHFGLLFSTVWTLTQNAMQLGGAFYYREVSQDVLSWFSTIFYALSFVSVIVIARNPVWKSTAFAEEQQYAYHQEPPVYENAQRA</sequence>
<reference evidence="2" key="1">
    <citation type="submission" date="2022-10" db="EMBL/GenBank/DDBJ databases">
        <title>Tapping the CABI collections for fungal endophytes: first genome assemblies for Collariella, Neodidymelliopsis, Ascochyta clinopodiicola, Didymella pomorum, Didymosphaeria variabile, Neocosmospora piperis and Neocucurbitaria cava.</title>
        <authorList>
            <person name="Hill R."/>
        </authorList>
    </citation>
    <scope>NUCLEOTIDE SEQUENCE</scope>
    <source>
        <strain evidence="2">IMI 360193</strain>
    </source>
</reference>
<feature type="transmembrane region" description="Helical" evidence="1">
    <location>
        <begin position="195"/>
        <end position="215"/>
    </location>
</feature>
<protein>
    <submittedName>
        <fullName evidence="2">Uncharacterized protein</fullName>
    </submittedName>
</protein>
<feature type="transmembrane region" description="Helical" evidence="1">
    <location>
        <begin position="36"/>
        <end position="56"/>
    </location>
</feature>
<gene>
    <name evidence="2" type="ORF">N0V87_001838</name>
</gene>
<feature type="transmembrane region" description="Helical" evidence="1">
    <location>
        <begin position="235"/>
        <end position="255"/>
    </location>
</feature>
<evidence type="ECO:0000313" key="3">
    <source>
        <dbReference type="Proteomes" id="UP001140562"/>
    </source>
</evidence>
<feature type="transmembrane region" description="Helical" evidence="1">
    <location>
        <begin position="159"/>
        <end position="183"/>
    </location>
</feature>
<feature type="transmembrane region" description="Helical" evidence="1">
    <location>
        <begin position="118"/>
        <end position="139"/>
    </location>
</feature>
<dbReference type="EMBL" id="JAPEUV010000011">
    <property type="protein sequence ID" value="KAJ4341447.1"/>
    <property type="molecule type" value="Genomic_DNA"/>
</dbReference>
<dbReference type="OrthoDB" id="3783050at2759"/>
<organism evidence="2 3">
    <name type="scientific">Didymella glomerata</name>
    <dbReference type="NCBI Taxonomy" id="749621"/>
    <lineage>
        <taxon>Eukaryota</taxon>
        <taxon>Fungi</taxon>
        <taxon>Dikarya</taxon>
        <taxon>Ascomycota</taxon>
        <taxon>Pezizomycotina</taxon>
        <taxon>Dothideomycetes</taxon>
        <taxon>Pleosporomycetidae</taxon>
        <taxon>Pleosporales</taxon>
        <taxon>Pleosporineae</taxon>
        <taxon>Didymellaceae</taxon>
        <taxon>Didymella</taxon>
    </lineage>
</organism>
<name>A0A9W8X586_9PLEO</name>
<keyword evidence="3" id="KW-1185">Reference proteome</keyword>
<accession>A0A9W8X586</accession>
<evidence type="ECO:0000256" key="1">
    <source>
        <dbReference type="SAM" id="Phobius"/>
    </source>
</evidence>
<comment type="caution">
    <text evidence="2">The sequence shown here is derived from an EMBL/GenBank/DDBJ whole genome shotgun (WGS) entry which is preliminary data.</text>
</comment>